<name>A0A8J7LXR1_9BACT</name>
<dbReference type="SUPFAM" id="SSF53474">
    <property type="entry name" value="alpha/beta-Hydrolases"/>
    <property type="match status" value="1"/>
</dbReference>
<evidence type="ECO:0008006" key="4">
    <source>
        <dbReference type="Google" id="ProtNLM"/>
    </source>
</evidence>
<accession>A0A8J7LXR1</accession>
<organism evidence="2 3">
    <name type="scientific">Geomesophilobacter sediminis</name>
    <dbReference type="NCBI Taxonomy" id="2798584"/>
    <lineage>
        <taxon>Bacteria</taxon>
        <taxon>Pseudomonadati</taxon>
        <taxon>Thermodesulfobacteriota</taxon>
        <taxon>Desulfuromonadia</taxon>
        <taxon>Geobacterales</taxon>
        <taxon>Geobacteraceae</taxon>
        <taxon>Geomesophilobacter</taxon>
    </lineage>
</organism>
<sequence length="219" mass="23571">MRPTVTAVFFGFALLVLLPYGVQAASSQFPGGTSPSAKYLFFFHNLYVENKGPDGDCKYHEILKSFSDRGYTVISEIRPKDSSVAEYARKAAVQVRSLLDAGVLPQNIAVTGHSKGAVLALRVAAELGQPKIRYVVMAGCGIKGLEKAYPDFAALKGDFLSVYANSDKVARSCGAEFAQAGSGFGGKELVLESAAGHQLFFKPEKRWVDPVAAWLEQGQ</sequence>
<dbReference type="Gene3D" id="3.40.50.1820">
    <property type="entry name" value="alpha/beta hydrolase"/>
    <property type="match status" value="1"/>
</dbReference>
<proteinExistence type="predicted"/>
<evidence type="ECO:0000313" key="2">
    <source>
        <dbReference type="EMBL" id="MBJ6723592.1"/>
    </source>
</evidence>
<feature type="chain" id="PRO_5035264845" description="Alpha/beta hydrolase" evidence="1">
    <location>
        <begin position="25"/>
        <end position="219"/>
    </location>
</feature>
<protein>
    <recommendedName>
        <fullName evidence="4">Alpha/beta hydrolase</fullName>
    </recommendedName>
</protein>
<evidence type="ECO:0000313" key="3">
    <source>
        <dbReference type="Proteomes" id="UP000636888"/>
    </source>
</evidence>
<dbReference type="Proteomes" id="UP000636888">
    <property type="component" value="Unassembled WGS sequence"/>
</dbReference>
<dbReference type="EMBL" id="JAEMHM010000002">
    <property type="protein sequence ID" value="MBJ6723592.1"/>
    <property type="molecule type" value="Genomic_DNA"/>
</dbReference>
<feature type="signal peptide" evidence="1">
    <location>
        <begin position="1"/>
        <end position="24"/>
    </location>
</feature>
<evidence type="ECO:0000256" key="1">
    <source>
        <dbReference type="SAM" id="SignalP"/>
    </source>
</evidence>
<keyword evidence="3" id="KW-1185">Reference proteome</keyword>
<dbReference type="AlphaFoldDB" id="A0A8J7LXR1"/>
<dbReference type="RefSeq" id="WP_199382434.1">
    <property type="nucleotide sequence ID" value="NZ_JAEMHM010000002.1"/>
</dbReference>
<keyword evidence="1" id="KW-0732">Signal</keyword>
<gene>
    <name evidence="2" type="ORF">JFN93_02615</name>
</gene>
<reference evidence="2" key="1">
    <citation type="submission" date="2020-12" db="EMBL/GenBank/DDBJ databases">
        <title>Geomonas sp. Red875, isolated from river sediment.</title>
        <authorList>
            <person name="Xu Z."/>
            <person name="Zhang Z."/>
            <person name="Masuda Y."/>
            <person name="Itoh H."/>
            <person name="Senoo K."/>
        </authorList>
    </citation>
    <scope>NUCLEOTIDE SEQUENCE</scope>
    <source>
        <strain evidence="2">Red875</strain>
    </source>
</reference>
<dbReference type="InterPro" id="IPR029058">
    <property type="entry name" value="AB_hydrolase_fold"/>
</dbReference>
<comment type="caution">
    <text evidence="2">The sequence shown here is derived from an EMBL/GenBank/DDBJ whole genome shotgun (WGS) entry which is preliminary data.</text>
</comment>